<accession>A0A6G1QXP3</accession>
<dbReference type="AlphaFoldDB" id="A0A6G1QXP3"/>
<organism evidence="1 2">
    <name type="scientific">Channa argus</name>
    <name type="common">Northern snakehead</name>
    <name type="synonym">Ophicephalus argus</name>
    <dbReference type="NCBI Taxonomy" id="215402"/>
    <lineage>
        <taxon>Eukaryota</taxon>
        <taxon>Metazoa</taxon>
        <taxon>Chordata</taxon>
        <taxon>Craniata</taxon>
        <taxon>Vertebrata</taxon>
        <taxon>Euteleostomi</taxon>
        <taxon>Actinopterygii</taxon>
        <taxon>Neopterygii</taxon>
        <taxon>Teleostei</taxon>
        <taxon>Neoteleostei</taxon>
        <taxon>Acanthomorphata</taxon>
        <taxon>Anabantaria</taxon>
        <taxon>Anabantiformes</taxon>
        <taxon>Channoidei</taxon>
        <taxon>Channidae</taxon>
        <taxon>Channa</taxon>
    </lineage>
</organism>
<protein>
    <submittedName>
        <fullName evidence="1">Uncharacterized protein</fullName>
    </submittedName>
</protein>
<reference evidence="1 2" key="1">
    <citation type="submission" date="2019-02" db="EMBL/GenBank/DDBJ databases">
        <title>Opniocepnalus argus genome.</title>
        <authorList>
            <person name="Zhou C."/>
            <person name="Xiao S."/>
        </authorList>
    </citation>
    <scope>NUCLEOTIDE SEQUENCE [LARGE SCALE GENOMIC DNA]</scope>
    <source>
        <strain evidence="1">OARG1902GOOAL</strain>
        <tissue evidence="1">Muscle</tissue>
    </source>
</reference>
<sequence>MLLILAMFCRWKKADLEICFICEVKDKSWSKITPRFLAVVLEARLMPSRVTTLGVKG</sequence>
<name>A0A6G1QXP3_CHAAH</name>
<dbReference type="EMBL" id="CM015712">
    <property type="protein sequence ID" value="KAF3707073.1"/>
    <property type="molecule type" value="Genomic_DNA"/>
</dbReference>
<dbReference type="Proteomes" id="UP000503349">
    <property type="component" value="Chromosome 1"/>
</dbReference>
<reference evidence="2" key="2">
    <citation type="submission" date="2019-02" db="EMBL/GenBank/DDBJ databases">
        <title>Opniocepnalus argus Var Kimnra genome.</title>
        <authorList>
            <person name="Zhou C."/>
            <person name="Xiao S."/>
        </authorList>
    </citation>
    <scope>NUCLEOTIDE SEQUENCE [LARGE SCALE GENOMIC DNA]</scope>
</reference>
<proteinExistence type="predicted"/>
<evidence type="ECO:0000313" key="1">
    <source>
        <dbReference type="EMBL" id="KAF3707073.1"/>
    </source>
</evidence>
<gene>
    <name evidence="1" type="ORF">EXN66_Car000246</name>
</gene>
<keyword evidence="2" id="KW-1185">Reference proteome</keyword>
<evidence type="ECO:0000313" key="2">
    <source>
        <dbReference type="Proteomes" id="UP000503349"/>
    </source>
</evidence>